<dbReference type="GeneID" id="94291508"/>
<feature type="compositionally biased region" description="Basic and acidic residues" evidence="11">
    <location>
        <begin position="600"/>
        <end position="611"/>
    </location>
</feature>
<dbReference type="PANTHER" id="PTHR12849:SF0">
    <property type="entry name" value="LARIAT DEBRANCHING ENZYME"/>
    <property type="match status" value="1"/>
</dbReference>
<keyword evidence="10" id="KW-0464">Manganese</keyword>
<keyword evidence="6" id="KW-0479">Metal-binding</keyword>
<dbReference type="CDD" id="cd00844">
    <property type="entry name" value="MPP_Dbr1_N"/>
    <property type="match status" value="1"/>
</dbReference>
<evidence type="ECO:0000256" key="9">
    <source>
        <dbReference type="ARBA" id="ARBA00023004"/>
    </source>
</evidence>
<dbReference type="OrthoDB" id="407609at2759"/>
<evidence type="ECO:0000256" key="5">
    <source>
        <dbReference type="ARBA" id="ARBA00022664"/>
    </source>
</evidence>
<comment type="cofactor">
    <cofactor evidence="1">
        <name>Mn(2+)</name>
        <dbReference type="ChEBI" id="CHEBI:29035"/>
    </cofactor>
</comment>
<feature type="region of interest" description="Disordered" evidence="11">
    <location>
        <begin position="487"/>
        <end position="531"/>
    </location>
</feature>
<feature type="compositionally biased region" description="Basic and acidic residues" evidence="11">
    <location>
        <begin position="492"/>
        <end position="507"/>
    </location>
</feature>
<evidence type="ECO:0000313" key="14">
    <source>
        <dbReference type="Proteomes" id="UP000674318"/>
    </source>
</evidence>
<dbReference type="Proteomes" id="UP000674318">
    <property type="component" value="Chromosome 17"/>
</dbReference>
<feature type="region of interest" description="Disordered" evidence="11">
    <location>
        <begin position="574"/>
        <end position="624"/>
    </location>
</feature>
<dbReference type="GO" id="GO:0005634">
    <property type="term" value="C:nucleus"/>
    <property type="evidence" value="ECO:0007669"/>
    <property type="project" value="TreeGrafter"/>
</dbReference>
<proteinExistence type="inferred from homology"/>
<keyword evidence="9" id="KW-0408">Iron</keyword>
<feature type="compositionally biased region" description="Low complexity" evidence="11">
    <location>
        <begin position="26"/>
        <end position="42"/>
    </location>
</feature>
<dbReference type="InterPro" id="IPR004843">
    <property type="entry name" value="Calcineurin-like_PHP"/>
</dbReference>
<feature type="compositionally biased region" description="Polar residues" evidence="11">
    <location>
        <begin position="508"/>
        <end position="517"/>
    </location>
</feature>
<feature type="region of interest" description="Disordered" evidence="11">
    <location>
        <begin position="18"/>
        <end position="42"/>
    </location>
</feature>
<comment type="cofactor">
    <cofactor evidence="3">
        <name>Fe(2+)</name>
        <dbReference type="ChEBI" id="CHEBI:29033"/>
    </cofactor>
</comment>
<dbReference type="Pfam" id="PF00149">
    <property type="entry name" value="Metallophos"/>
    <property type="match status" value="1"/>
</dbReference>
<evidence type="ECO:0000256" key="3">
    <source>
        <dbReference type="ARBA" id="ARBA00001954"/>
    </source>
</evidence>
<evidence type="ECO:0000256" key="4">
    <source>
        <dbReference type="ARBA" id="ARBA00006045"/>
    </source>
</evidence>
<keyword evidence="7" id="KW-0378">Hydrolase</keyword>
<comment type="similarity">
    <text evidence="4">Belongs to the lariat debranching enzyme family.</text>
</comment>
<accession>A0A836ILH7</accession>
<evidence type="ECO:0000256" key="1">
    <source>
        <dbReference type="ARBA" id="ARBA00001936"/>
    </source>
</evidence>
<gene>
    <name evidence="13" type="ORF">JKF63_05473</name>
</gene>
<keyword evidence="8" id="KW-0862">Zinc</keyword>
<evidence type="ECO:0000313" key="13">
    <source>
        <dbReference type="EMBL" id="KAG5508217.1"/>
    </source>
</evidence>
<evidence type="ECO:0000256" key="6">
    <source>
        <dbReference type="ARBA" id="ARBA00022723"/>
    </source>
</evidence>
<organism evidence="13 14">
    <name type="scientific">Porcisia hertigi</name>
    <dbReference type="NCBI Taxonomy" id="2761500"/>
    <lineage>
        <taxon>Eukaryota</taxon>
        <taxon>Discoba</taxon>
        <taxon>Euglenozoa</taxon>
        <taxon>Kinetoplastea</taxon>
        <taxon>Metakinetoplastina</taxon>
        <taxon>Trypanosomatida</taxon>
        <taxon>Trypanosomatidae</taxon>
        <taxon>Leishmaniinae</taxon>
        <taxon>Porcisia</taxon>
    </lineage>
</organism>
<dbReference type="KEGG" id="phet:94291508"/>
<dbReference type="AlphaFoldDB" id="A0A836ILH7"/>
<dbReference type="PANTHER" id="PTHR12849">
    <property type="entry name" value="RNA LARIAT DEBRANCHING ENZYME"/>
    <property type="match status" value="1"/>
</dbReference>
<dbReference type="EMBL" id="JAFJZO010000017">
    <property type="protein sequence ID" value="KAG5508217.1"/>
    <property type="molecule type" value="Genomic_DNA"/>
</dbReference>
<comment type="cofactor">
    <cofactor evidence="2">
        <name>Zn(2+)</name>
        <dbReference type="ChEBI" id="CHEBI:29105"/>
    </cofactor>
</comment>
<keyword evidence="5" id="KW-0507">mRNA processing</keyword>
<dbReference type="GO" id="GO:0008419">
    <property type="term" value="F:RNA lariat debranching enzyme activity"/>
    <property type="evidence" value="ECO:0007669"/>
    <property type="project" value="UniProtKB-ARBA"/>
</dbReference>
<protein>
    <recommendedName>
        <fullName evidence="12">Calcineurin-like phosphoesterase domain-containing protein</fullName>
    </recommendedName>
</protein>
<dbReference type="GO" id="GO:0000398">
    <property type="term" value="P:mRNA splicing, via spliceosome"/>
    <property type="evidence" value="ECO:0007669"/>
    <property type="project" value="TreeGrafter"/>
</dbReference>
<feature type="compositionally biased region" description="Polar residues" evidence="11">
    <location>
        <begin position="614"/>
        <end position="624"/>
    </location>
</feature>
<sequence length="624" mass="66789">MSLAHKIFATLKAGGTGTLPNPAAPSPDRSSTATATSASPSGSWNERFYHVAVQGCCHGELDRIYDACREHERKTGKQIDVLLCCGDFQAVRSAADMDSMAVPDKYKVLGDFHKYCTDVSNAPAGHKTQTTAPYLTIFVGGNHENSDLLAQESYGGFVAPNIFYLGHSSVVTVDNCLTIAGLSGIFKELDYDRPYPPRPYAANPMAKKAAYHVRRIEIAKLQAYLRATQKLRSHSFNTETREATATTSPAVMPPKVDLFLSHDWPLGITSYGDEAQLLRFKPYFKEDIRRGALGNPHTMRLLQEAKAPYWFAAHLHCHFEATVPHPSESAAGAAESTKFVALDKCAKGHGFLTFIDVPRVCRGSSGASVASTGSVAAAAAASLSSENQPQGPPAVLGASRIRRDPVWLEVICASHPFVAANRATGTRGGGGFDVNEAVKVVVASRWSPTRISAAALFAPTTETLLSALQLSPALPLQQMAPAAVSPAYASKGADDKTSPSVTWRDDTSSQNRENTQVHGRVLQPHHPRPRTETMIVPSVSTVAPASSTPLCYGAHIQPSQHPPTSALSLFEDVKPTGSASAPSSISGMTSTHASALPAYTERDSDAQHREPAATTLSWFEDTTQ</sequence>
<feature type="domain" description="Calcineurin-like phosphoesterase" evidence="12">
    <location>
        <begin position="50"/>
        <end position="317"/>
    </location>
</feature>
<name>A0A836ILH7_9TRYP</name>
<keyword evidence="14" id="KW-1185">Reference proteome</keyword>
<dbReference type="SUPFAM" id="SSF56300">
    <property type="entry name" value="Metallo-dependent phosphatases"/>
    <property type="match status" value="1"/>
</dbReference>
<evidence type="ECO:0000256" key="8">
    <source>
        <dbReference type="ARBA" id="ARBA00022833"/>
    </source>
</evidence>
<dbReference type="RefSeq" id="XP_067758106.1">
    <property type="nucleotide sequence ID" value="XM_067901431.1"/>
</dbReference>
<dbReference type="GO" id="GO:0046872">
    <property type="term" value="F:metal ion binding"/>
    <property type="evidence" value="ECO:0007669"/>
    <property type="project" value="UniProtKB-KW"/>
</dbReference>
<comment type="caution">
    <text evidence="13">The sequence shown here is derived from an EMBL/GenBank/DDBJ whole genome shotgun (WGS) entry which is preliminary data.</text>
</comment>
<evidence type="ECO:0000256" key="2">
    <source>
        <dbReference type="ARBA" id="ARBA00001947"/>
    </source>
</evidence>
<dbReference type="InterPro" id="IPR041816">
    <property type="entry name" value="Dbr1_N"/>
</dbReference>
<evidence type="ECO:0000256" key="11">
    <source>
        <dbReference type="SAM" id="MobiDB-lite"/>
    </source>
</evidence>
<dbReference type="InterPro" id="IPR029052">
    <property type="entry name" value="Metallo-depent_PP-like"/>
</dbReference>
<reference evidence="13 14" key="1">
    <citation type="submission" date="2021-02" db="EMBL/GenBank/DDBJ databases">
        <title>Porcisia hertigi Genome sequencing and assembly.</title>
        <authorList>
            <person name="Almutairi H."/>
            <person name="Gatherer D."/>
        </authorList>
    </citation>
    <scope>NUCLEOTIDE SEQUENCE [LARGE SCALE GENOMIC DNA]</scope>
    <source>
        <strain evidence="13 14">C119</strain>
    </source>
</reference>
<feature type="compositionally biased region" description="Polar residues" evidence="11">
    <location>
        <begin position="577"/>
        <end position="593"/>
    </location>
</feature>
<evidence type="ECO:0000256" key="7">
    <source>
        <dbReference type="ARBA" id="ARBA00022801"/>
    </source>
</evidence>
<evidence type="ECO:0000256" key="10">
    <source>
        <dbReference type="ARBA" id="ARBA00023211"/>
    </source>
</evidence>
<evidence type="ECO:0000259" key="12">
    <source>
        <dbReference type="Pfam" id="PF00149"/>
    </source>
</evidence>